<sequence length="594" mass="64171">MSAVSVERLPARARTARWVAVLVAVALLGGACANVPQETQPQAIGEDDTRTGEQDELEGPEDDLSSTEIVRGFVEANARSADHEAARLYLEDDSRETWRPSSSMVILDSSPDTVPADFEEQPSKENETAVLLRGTQIGSLRGDGSFDPMRREYERVIRLRKQPNGQWRIVDPPSEVMTTEDEFTANYLRVPLYFFAPDSDVRVPDPRYLPRRPQAGQPSKVIDLLLEGPSGSLRYAVDNPLGEDVTTETNVTGSPDGALVVPLTGVEGVSDETRERIAEQVVMSLDNVTSSRVRLRADGAPLIQGNEDLRRADMPDASPLIVPSADLPGMSVVSGALHSLGTGGPVEGPAGEGEYDLVSAGQSLDGEQLAAVERRDDGVHLRVGPVSGDLQRVELEGTVLTRPTWWPTLTEDAVSNEVWTVQDGEKVVRVVQTQQGTWTPLTVDSSELVPFGEISGLRLSRDGTRAAVVTEDGLVIAGVEREENSVALRNPRVIREGRLVEVTDVDWMAQDTLAVATASESRPVTQVSADGFRIDSFRDTNLSPPVHAITAAPGRSVVVSDVLGQWVTSDVGDVWQQHPNSEGAGSLAKPFYPG</sequence>
<keyword evidence="5" id="KW-1185">Reference proteome</keyword>
<evidence type="ECO:0000259" key="2">
    <source>
        <dbReference type="Pfam" id="PF10647"/>
    </source>
</evidence>
<dbReference type="InterPro" id="IPR059026">
    <property type="entry name" value="LpqB_N"/>
</dbReference>
<dbReference type="OrthoDB" id="3226781at2"/>
<protein>
    <submittedName>
        <fullName evidence="4">Sporulation and spore germination</fullName>
    </submittedName>
</protein>
<dbReference type="EMBL" id="FZNW01000002">
    <property type="protein sequence ID" value="SNR31906.1"/>
    <property type="molecule type" value="Genomic_DNA"/>
</dbReference>
<dbReference type="InterPro" id="IPR018910">
    <property type="entry name" value="LpqB_C"/>
</dbReference>
<evidence type="ECO:0000259" key="3">
    <source>
        <dbReference type="Pfam" id="PF25976"/>
    </source>
</evidence>
<proteinExistence type="predicted"/>
<dbReference type="Pfam" id="PF25976">
    <property type="entry name" value="LpqB_N"/>
    <property type="match status" value="1"/>
</dbReference>
<evidence type="ECO:0000256" key="1">
    <source>
        <dbReference type="SAM" id="MobiDB-lite"/>
    </source>
</evidence>
<accession>A0A238VCC4</accession>
<name>A0A238VCC4_9PSEU</name>
<dbReference type="Pfam" id="PF10647">
    <property type="entry name" value="Gmad1"/>
    <property type="match status" value="1"/>
</dbReference>
<dbReference type="SUPFAM" id="SSF101898">
    <property type="entry name" value="NHL repeat"/>
    <property type="match status" value="1"/>
</dbReference>
<reference evidence="5" key="1">
    <citation type="submission" date="2017-06" db="EMBL/GenBank/DDBJ databases">
        <authorList>
            <person name="Varghese N."/>
            <person name="Submissions S."/>
        </authorList>
    </citation>
    <scope>NUCLEOTIDE SEQUENCE [LARGE SCALE GENOMIC DNA]</scope>
    <source>
        <strain evidence="5">DSM 45207</strain>
    </source>
</reference>
<gene>
    <name evidence="4" type="ORF">SAMN06265360_10243</name>
</gene>
<feature type="region of interest" description="Disordered" evidence="1">
    <location>
        <begin position="105"/>
        <end position="125"/>
    </location>
</feature>
<organism evidence="4 5">
    <name type="scientific">Haloechinothrix alba</name>
    <dbReference type="NCBI Taxonomy" id="664784"/>
    <lineage>
        <taxon>Bacteria</taxon>
        <taxon>Bacillati</taxon>
        <taxon>Actinomycetota</taxon>
        <taxon>Actinomycetes</taxon>
        <taxon>Pseudonocardiales</taxon>
        <taxon>Pseudonocardiaceae</taxon>
        <taxon>Haloechinothrix</taxon>
    </lineage>
</organism>
<feature type="domain" description="Lipoprotein LpqB C-terminal" evidence="2">
    <location>
        <begin position="341"/>
        <end position="593"/>
    </location>
</feature>
<dbReference type="RefSeq" id="WP_089299705.1">
    <property type="nucleotide sequence ID" value="NZ_FZNW01000002.1"/>
</dbReference>
<feature type="domain" description="Lipoprotein LpqB N-terminal" evidence="3">
    <location>
        <begin position="59"/>
        <end position="183"/>
    </location>
</feature>
<dbReference type="Proteomes" id="UP000198348">
    <property type="component" value="Unassembled WGS sequence"/>
</dbReference>
<evidence type="ECO:0000313" key="5">
    <source>
        <dbReference type="Proteomes" id="UP000198348"/>
    </source>
</evidence>
<evidence type="ECO:0000313" key="4">
    <source>
        <dbReference type="EMBL" id="SNR31906.1"/>
    </source>
</evidence>
<dbReference type="AlphaFoldDB" id="A0A238VCC4"/>
<feature type="region of interest" description="Disordered" evidence="1">
    <location>
        <begin position="38"/>
        <end position="64"/>
    </location>
</feature>
<feature type="compositionally biased region" description="Acidic residues" evidence="1">
    <location>
        <begin position="54"/>
        <end position="64"/>
    </location>
</feature>